<dbReference type="InterPro" id="IPR027417">
    <property type="entry name" value="P-loop_NTPase"/>
</dbReference>
<dbReference type="RefSeq" id="WP_007459601.1">
    <property type="nucleotide sequence ID" value="NZ_HF570108.1"/>
</dbReference>
<dbReference type="eggNOG" id="COG1196">
    <property type="taxonomic scope" value="Bacteria"/>
</dbReference>
<keyword evidence="1" id="KW-0175">Coiled coil</keyword>
<feature type="coiled-coil region" evidence="1">
    <location>
        <begin position="284"/>
        <end position="311"/>
    </location>
</feature>
<proteinExistence type="predicted"/>
<dbReference type="Proteomes" id="UP000003448">
    <property type="component" value="Unassembled WGS sequence"/>
</dbReference>
<gene>
    <name evidence="2" type="ORF">MILUP08_43229</name>
</gene>
<protein>
    <recommendedName>
        <fullName evidence="4">Rad50/SbcC-type AAA domain-containing protein</fullName>
    </recommendedName>
</protein>
<evidence type="ECO:0008006" key="4">
    <source>
        <dbReference type="Google" id="ProtNLM"/>
    </source>
</evidence>
<dbReference type="EMBL" id="CAIE01000026">
    <property type="protein sequence ID" value="CCH18323.1"/>
    <property type="molecule type" value="Genomic_DNA"/>
</dbReference>
<reference evidence="3" key="1">
    <citation type="journal article" date="2012" name="J. Bacteriol.">
        <title>Genome Sequence of Micromonospora lupini Lupac 08, Isolated from Root Nodules of Lupinus angustifolius.</title>
        <authorList>
            <person name="Alonso-Vega P."/>
            <person name="Normand P."/>
            <person name="Bacigalupe R."/>
            <person name="Pujic P."/>
            <person name="Lajus A."/>
            <person name="Vallenet D."/>
            <person name="Carro L."/>
            <person name="Coll P."/>
            <person name="Trujillo M.E."/>
        </authorList>
    </citation>
    <scope>NUCLEOTIDE SEQUENCE [LARGE SCALE GENOMIC DNA]</scope>
    <source>
        <strain evidence="3">Lupac 08</strain>
    </source>
</reference>
<evidence type="ECO:0000313" key="3">
    <source>
        <dbReference type="Proteomes" id="UP000003448"/>
    </source>
</evidence>
<evidence type="ECO:0000313" key="2">
    <source>
        <dbReference type="EMBL" id="CCH18323.1"/>
    </source>
</evidence>
<dbReference type="AlphaFoldDB" id="I0L3C6"/>
<dbReference type="Gene3D" id="3.40.50.300">
    <property type="entry name" value="P-loop containing nucleotide triphosphate hydrolases"/>
    <property type="match status" value="1"/>
</dbReference>
<dbReference type="STRING" id="1150864.MILUP08_43229"/>
<dbReference type="OrthoDB" id="580980at2"/>
<feature type="coiled-coil region" evidence="1">
    <location>
        <begin position="184"/>
        <end position="247"/>
    </location>
</feature>
<accession>I0L3C6</accession>
<name>I0L3C6_9ACTN</name>
<organism evidence="2 3">
    <name type="scientific">Micromonospora lupini str. Lupac 08</name>
    <dbReference type="NCBI Taxonomy" id="1150864"/>
    <lineage>
        <taxon>Bacteria</taxon>
        <taxon>Bacillati</taxon>
        <taxon>Actinomycetota</taxon>
        <taxon>Actinomycetes</taxon>
        <taxon>Micromonosporales</taxon>
        <taxon>Micromonosporaceae</taxon>
        <taxon>Micromonospora</taxon>
    </lineage>
</organism>
<keyword evidence="3" id="KW-1185">Reference proteome</keyword>
<evidence type="ECO:0000256" key="1">
    <source>
        <dbReference type="SAM" id="Coils"/>
    </source>
</evidence>
<sequence length="646" mass="72759">MAVHLQFHRLDLKTAQATSRYEFKPGLNVVNGSYKTGKSSMLELLKFALGAKGAKLMTAIEENLQNVTLEVTIGADRLTLSRAVGENQLTVTRADGFTDRWTATSGKMPRAGIEILKLLRFPIARLSNNSETGSEPLTFFDLFRYVYLPQDDVNSSVAGHNDPFTNRKRRAVFELAYGLSDERIRELEVDAAALERAQGAAKLEAETVRRFLFNVGAPNEAELAVEEAEAQADLVEAERRLEEARRMAGADIGGDQEGLRKRISTLRTATADAEAERTLAQVAVDRGRALLAQLQLDAQRAQREADAHNSISGLEFSVCPRCLQSVSDRDLDPAQCLLCAQPQPSRSGLRMRSDHDAAVTRILAQKEEALMLQKEDEDYFTEWTNQVNRLREQLTEAAGDLERQADPQQIFPSIDQASEAAADRERARARLRDIERFRDQWDQYDELESRVRRFGQQLESNRVQQTSERQRLEENRYRIAELGEIFDEEIRELRFTGYQEAGLDPQTYLPVINGDSFDRLSVSGASKTLANDAYYLANLAYSLSSGQYLMPDALLLDSPRTSLGNTPEDVAAGQRLYERMYRLSLSYPACQIIVADNGLPPLERRLSKSINLITLTYPEPLLRDVPHPGREAVIEMEQRQAGKRRR</sequence>
<comment type="caution">
    <text evidence="2">The sequence shown here is derived from an EMBL/GenBank/DDBJ whole genome shotgun (WGS) entry which is preliminary data.</text>
</comment>